<gene>
    <name evidence="1" type="ORF">CVT25_015177</name>
</gene>
<evidence type="ECO:0000313" key="2">
    <source>
        <dbReference type="Proteomes" id="UP000283269"/>
    </source>
</evidence>
<dbReference type="AlphaFoldDB" id="A0A409XAE3"/>
<organism evidence="1 2">
    <name type="scientific">Psilocybe cyanescens</name>
    <dbReference type="NCBI Taxonomy" id="93625"/>
    <lineage>
        <taxon>Eukaryota</taxon>
        <taxon>Fungi</taxon>
        <taxon>Dikarya</taxon>
        <taxon>Basidiomycota</taxon>
        <taxon>Agaricomycotina</taxon>
        <taxon>Agaricomycetes</taxon>
        <taxon>Agaricomycetidae</taxon>
        <taxon>Agaricales</taxon>
        <taxon>Agaricineae</taxon>
        <taxon>Strophariaceae</taxon>
        <taxon>Psilocybe</taxon>
    </lineage>
</organism>
<dbReference type="InParanoid" id="A0A409XAE3"/>
<evidence type="ECO:0000313" key="1">
    <source>
        <dbReference type="EMBL" id="PPQ87749.1"/>
    </source>
</evidence>
<accession>A0A409XAE3</accession>
<reference evidence="1 2" key="1">
    <citation type="journal article" date="2018" name="Evol. Lett.">
        <title>Horizontal gene cluster transfer increased hallucinogenic mushroom diversity.</title>
        <authorList>
            <person name="Reynolds H.T."/>
            <person name="Vijayakumar V."/>
            <person name="Gluck-Thaler E."/>
            <person name="Korotkin H.B."/>
            <person name="Matheny P.B."/>
            <person name="Slot J.C."/>
        </authorList>
    </citation>
    <scope>NUCLEOTIDE SEQUENCE [LARGE SCALE GENOMIC DNA]</scope>
    <source>
        <strain evidence="1 2">2631</strain>
    </source>
</reference>
<comment type="caution">
    <text evidence="1">The sequence shown here is derived from an EMBL/GenBank/DDBJ whole genome shotgun (WGS) entry which is preliminary data.</text>
</comment>
<protein>
    <submittedName>
        <fullName evidence="1">Uncharacterized protein</fullName>
    </submittedName>
</protein>
<keyword evidence="2" id="KW-1185">Reference proteome</keyword>
<proteinExistence type="predicted"/>
<dbReference type="Proteomes" id="UP000283269">
    <property type="component" value="Unassembled WGS sequence"/>
</dbReference>
<sequence length="113" mass="12457">MATTPNLTTYLTLPLPAPSGRHLDRNPVCEHVGHNGDPTMYNSTRYHKEQTEDAPVPSIAYAKLVSTPNSNFSLGSHPNTLSSVRPSSSFWSTWIRKKSFLGVKIHVVVVPDT</sequence>
<dbReference type="EMBL" id="NHYD01002217">
    <property type="protein sequence ID" value="PPQ87749.1"/>
    <property type="molecule type" value="Genomic_DNA"/>
</dbReference>
<name>A0A409XAE3_PSICY</name>